<keyword evidence="8 9" id="KW-0411">Iron-sulfur</keyword>
<dbReference type="Gene3D" id="1.25.10.10">
    <property type="entry name" value="Leucine-rich Repeat Variant"/>
    <property type="match status" value="1"/>
</dbReference>
<feature type="binding site" evidence="9">
    <location>
        <position position="192"/>
    </location>
    <ligand>
        <name>[4Fe-4S] cluster</name>
        <dbReference type="ChEBI" id="CHEBI:49883"/>
        <label>1</label>
    </ligand>
</feature>
<dbReference type="EMBL" id="VBOY01000077">
    <property type="protein sequence ID" value="TMQ64978.1"/>
    <property type="molecule type" value="Genomic_DNA"/>
</dbReference>
<evidence type="ECO:0000256" key="6">
    <source>
        <dbReference type="ARBA" id="ARBA00023002"/>
    </source>
</evidence>
<evidence type="ECO:0000256" key="2">
    <source>
        <dbReference type="ARBA" id="ARBA00022490"/>
    </source>
</evidence>
<feature type="binding site" evidence="9">
    <location>
        <position position="195"/>
    </location>
    <ligand>
        <name>[4Fe-4S] cluster</name>
        <dbReference type="ChEBI" id="CHEBI:49883"/>
        <label>1</label>
    </ligand>
</feature>
<keyword evidence="1 9" id="KW-0004">4Fe-4S</keyword>
<evidence type="ECO:0000256" key="4">
    <source>
        <dbReference type="ARBA" id="ARBA00022723"/>
    </source>
</evidence>
<keyword evidence="2 9" id="KW-0963">Cytoplasm</keyword>
<evidence type="ECO:0000259" key="11">
    <source>
        <dbReference type="PROSITE" id="PS51379"/>
    </source>
</evidence>
<comment type="caution">
    <text evidence="9">Lacks conserved residue(s) required for the propagation of feature annotation.</text>
</comment>
<feature type="binding site" evidence="9">
    <location>
        <position position="217"/>
    </location>
    <ligand>
        <name>cob(II)alamin</name>
        <dbReference type="ChEBI" id="CHEBI:16304"/>
    </ligand>
</feature>
<feature type="binding site" evidence="9">
    <location>
        <position position="158"/>
    </location>
    <ligand>
        <name>cob(II)alamin</name>
        <dbReference type="ChEBI" id="CHEBI:16304"/>
    </ligand>
</feature>
<keyword evidence="5 9" id="KW-0671">Queuosine biosynthesis</keyword>
<feature type="active site" description="Proton donor" evidence="9">
    <location>
        <position position="134"/>
    </location>
</feature>
<dbReference type="Pfam" id="PF13484">
    <property type="entry name" value="Fer4_16"/>
    <property type="match status" value="1"/>
</dbReference>
<evidence type="ECO:0000256" key="3">
    <source>
        <dbReference type="ARBA" id="ARBA00022694"/>
    </source>
</evidence>
<dbReference type="UniPathway" id="UPA00392"/>
<feature type="binding site" evidence="9">
    <location>
        <position position="245"/>
    </location>
    <ligand>
        <name>[4Fe-4S] cluster</name>
        <dbReference type="ChEBI" id="CHEBI:49883"/>
        <label>2</label>
    </ligand>
</feature>
<evidence type="ECO:0000256" key="8">
    <source>
        <dbReference type="ARBA" id="ARBA00023014"/>
    </source>
</evidence>
<dbReference type="Gene3D" id="3.30.70.20">
    <property type="match status" value="1"/>
</dbReference>
<reference evidence="12 13" key="1">
    <citation type="journal article" date="2019" name="Nat. Microbiol.">
        <title>Mediterranean grassland soil C-N compound turnover is dependent on rainfall and depth, and is mediated by genomically divergent microorganisms.</title>
        <authorList>
            <person name="Diamond S."/>
            <person name="Andeer P.F."/>
            <person name="Li Z."/>
            <person name="Crits-Christoph A."/>
            <person name="Burstein D."/>
            <person name="Anantharaman K."/>
            <person name="Lane K.R."/>
            <person name="Thomas B.C."/>
            <person name="Pan C."/>
            <person name="Northen T.R."/>
            <person name="Banfield J.F."/>
        </authorList>
    </citation>
    <scope>NUCLEOTIDE SEQUENCE [LARGE SCALE GENOMIC DNA]</scope>
    <source>
        <strain evidence="12">WS_8</strain>
    </source>
</reference>
<dbReference type="PROSITE" id="PS00198">
    <property type="entry name" value="4FE4S_FER_1"/>
    <property type="match status" value="1"/>
</dbReference>
<dbReference type="PROSITE" id="PS50077">
    <property type="entry name" value="HEAT_REPEAT"/>
    <property type="match status" value="1"/>
</dbReference>
<comment type="cofactor">
    <cofactor evidence="9">
        <name>cob(II)alamin</name>
        <dbReference type="ChEBI" id="CHEBI:16304"/>
    </cofactor>
</comment>
<dbReference type="InterPro" id="IPR004453">
    <property type="entry name" value="QueG"/>
</dbReference>
<dbReference type="GO" id="GO:0052693">
    <property type="term" value="F:epoxyqueuosine reductase activity"/>
    <property type="evidence" value="ECO:0007669"/>
    <property type="project" value="UniProtKB-UniRule"/>
</dbReference>
<gene>
    <name evidence="9 12" type="primary">queG</name>
    <name evidence="12" type="ORF">E6K78_08470</name>
</gene>
<feature type="binding site" evidence="9">
    <location>
        <position position="169"/>
    </location>
    <ligand>
        <name>cob(II)alamin</name>
        <dbReference type="ChEBI" id="CHEBI:16304"/>
    </ligand>
</feature>
<comment type="subunit">
    <text evidence="9">Monomer.</text>
</comment>
<dbReference type="GO" id="GO:0051539">
    <property type="term" value="F:4 iron, 4 sulfur cluster binding"/>
    <property type="evidence" value="ECO:0007669"/>
    <property type="project" value="UniProtKB-KW"/>
</dbReference>
<accession>A0A538TMX9</accession>
<dbReference type="SUPFAM" id="SSF46548">
    <property type="entry name" value="alpha-helical ferredoxin"/>
    <property type="match status" value="1"/>
</dbReference>
<dbReference type="Proteomes" id="UP000316609">
    <property type="component" value="Unassembled WGS sequence"/>
</dbReference>
<comment type="caution">
    <text evidence="12">The sequence shown here is derived from an EMBL/GenBank/DDBJ whole genome shotgun (WGS) entry which is preliminary data.</text>
</comment>
<comment type="subcellular location">
    <subcellularLocation>
        <location evidence="9">Cytoplasm</location>
    </subcellularLocation>
</comment>
<keyword evidence="3 9" id="KW-0819">tRNA processing</keyword>
<dbReference type="SUPFAM" id="SSF48371">
    <property type="entry name" value="ARM repeat"/>
    <property type="match status" value="1"/>
</dbReference>
<dbReference type="InterPro" id="IPR017900">
    <property type="entry name" value="4Fe4S_Fe_S_CS"/>
</dbReference>
<dbReference type="InterPro" id="IPR021133">
    <property type="entry name" value="HEAT_type_2"/>
</dbReference>
<feature type="binding site" evidence="9">
    <location>
        <position position="134"/>
    </location>
    <ligand>
        <name>cob(II)alamin</name>
        <dbReference type="ChEBI" id="CHEBI:16304"/>
    </ligand>
</feature>
<dbReference type="AlphaFoldDB" id="A0A538TMX9"/>
<dbReference type="InterPro" id="IPR011989">
    <property type="entry name" value="ARM-like"/>
</dbReference>
<dbReference type="GO" id="GO:0031419">
    <property type="term" value="F:cobalamin binding"/>
    <property type="evidence" value="ECO:0007669"/>
    <property type="project" value="UniProtKB-KW"/>
</dbReference>
<dbReference type="GO" id="GO:0008616">
    <property type="term" value="P:tRNA queuosine(34) biosynthetic process"/>
    <property type="evidence" value="ECO:0007669"/>
    <property type="project" value="UniProtKB-UniRule"/>
</dbReference>
<feature type="region of interest" description="Disordered" evidence="10">
    <location>
        <begin position="366"/>
        <end position="389"/>
    </location>
</feature>
<feature type="binding site" evidence="9">
    <location>
        <position position="215"/>
    </location>
    <ligand>
        <name>[4Fe-4S] cluster</name>
        <dbReference type="ChEBI" id="CHEBI:49883"/>
        <label>2</label>
    </ligand>
</feature>
<dbReference type="GO" id="GO:0005737">
    <property type="term" value="C:cytoplasm"/>
    <property type="evidence" value="ECO:0007669"/>
    <property type="project" value="UniProtKB-SubCell"/>
</dbReference>
<keyword evidence="9" id="KW-0170">Cobalt</keyword>
<evidence type="ECO:0000313" key="13">
    <source>
        <dbReference type="Proteomes" id="UP000316609"/>
    </source>
</evidence>
<sequence>MGEVAAANQRIKAEALALGFSAAGIADVAPLEARRHFDAWLGAGHHGGMAYLASEQHRARRNEPERILAGLKSVVCVALCHEPGRNVERDRRLGAIARYAAGEDYHRVMKDKLGALQRFTLELLPGARALWYSDTGAILERGWAERAGLGWIGKHAGLLSTQLGSWFLLGELLIDQPLEPDAPLAREHCGRCQRCLEACPTGAIVAPYQVDARRCISYLTIEHRGSIPRALRPRIGDWIFGCDVCQEVCPWNRFAPPAREARLHARTLDGWTLEGFLSLDAAGFAALFAGSPIRRALRSGFLRNVCIALGNRGEAASVPALARALGSDPDELVRAHAAWALGEIGRRLGAEGAECTVAEIEGLLAGATSDPSPEVREEAEAAAQRLAED</sequence>
<dbReference type="HAMAP" id="MF_00916">
    <property type="entry name" value="QueG"/>
    <property type="match status" value="1"/>
</dbReference>
<dbReference type="EC" id="1.17.99.6" evidence="9"/>
<dbReference type="InterPro" id="IPR016024">
    <property type="entry name" value="ARM-type_fold"/>
</dbReference>
<dbReference type="Pfam" id="PF08331">
    <property type="entry name" value="QueG_DUF1730"/>
    <property type="match status" value="1"/>
</dbReference>
<comment type="pathway">
    <text evidence="9">tRNA modification; tRNA-queuosine biosynthesis.</text>
</comment>
<evidence type="ECO:0000256" key="9">
    <source>
        <dbReference type="HAMAP-Rule" id="MF_00916"/>
    </source>
</evidence>
<keyword evidence="9" id="KW-0846">Cobalamin</keyword>
<feature type="binding site" evidence="9">
    <location>
        <begin position="242"/>
        <end position="243"/>
    </location>
    <ligand>
        <name>cob(II)alamin</name>
        <dbReference type="ChEBI" id="CHEBI:16304"/>
    </ligand>
</feature>
<comment type="catalytic activity">
    <reaction evidence="9">
        <text>epoxyqueuosine(34) in tRNA + AH2 = queuosine(34) in tRNA + A + H2O</text>
        <dbReference type="Rhea" id="RHEA:32159"/>
        <dbReference type="Rhea" id="RHEA-COMP:18571"/>
        <dbReference type="Rhea" id="RHEA-COMP:18582"/>
        <dbReference type="ChEBI" id="CHEBI:13193"/>
        <dbReference type="ChEBI" id="CHEBI:15377"/>
        <dbReference type="ChEBI" id="CHEBI:17499"/>
        <dbReference type="ChEBI" id="CHEBI:194431"/>
        <dbReference type="ChEBI" id="CHEBI:194443"/>
        <dbReference type="EC" id="1.17.99.6"/>
    </reaction>
</comment>
<evidence type="ECO:0000256" key="1">
    <source>
        <dbReference type="ARBA" id="ARBA00022485"/>
    </source>
</evidence>
<keyword evidence="7 9" id="KW-0408">Iron</keyword>
<dbReference type="NCBIfam" id="TIGR00276">
    <property type="entry name" value="tRNA epoxyqueuosine(34) reductase QueG"/>
    <property type="match status" value="1"/>
</dbReference>
<comment type="function">
    <text evidence="9">Catalyzes the conversion of epoxyqueuosine (oQ) to queuosine (Q), which is a hypermodified base found in the wobble positions of tRNA(Asp), tRNA(Asn), tRNA(His) and tRNA(Tyr).</text>
</comment>
<dbReference type="PANTHER" id="PTHR30002:SF4">
    <property type="entry name" value="EPOXYQUEUOSINE REDUCTASE"/>
    <property type="match status" value="1"/>
</dbReference>
<keyword evidence="6 9" id="KW-0560">Oxidoreductase</keyword>
<feature type="binding site" evidence="9">
    <location>
        <position position="199"/>
    </location>
    <ligand>
        <name>[4Fe-4S] cluster</name>
        <dbReference type="ChEBI" id="CHEBI:49883"/>
        <label>2</label>
    </ligand>
</feature>
<evidence type="ECO:0000313" key="12">
    <source>
        <dbReference type="EMBL" id="TMQ64978.1"/>
    </source>
</evidence>
<evidence type="ECO:0000256" key="7">
    <source>
        <dbReference type="ARBA" id="ARBA00023004"/>
    </source>
</evidence>
<organism evidence="12 13">
    <name type="scientific">Eiseniibacteriota bacterium</name>
    <dbReference type="NCBI Taxonomy" id="2212470"/>
    <lineage>
        <taxon>Bacteria</taxon>
        <taxon>Candidatus Eiseniibacteriota</taxon>
    </lineage>
</organism>
<feature type="domain" description="4Fe-4S ferredoxin-type" evidence="11">
    <location>
        <begin position="180"/>
        <end position="209"/>
    </location>
</feature>
<proteinExistence type="inferred from homology"/>
<dbReference type="InterPro" id="IPR017896">
    <property type="entry name" value="4Fe4S_Fe-S-bd"/>
</dbReference>
<feature type="binding site" evidence="9">
    <location>
        <position position="249"/>
    </location>
    <ligand>
        <name>[4Fe-4S] cluster</name>
        <dbReference type="ChEBI" id="CHEBI:49883"/>
        <label>1</label>
    </ligand>
</feature>
<evidence type="ECO:0000256" key="5">
    <source>
        <dbReference type="ARBA" id="ARBA00022785"/>
    </source>
</evidence>
<comment type="similarity">
    <text evidence="9">Belongs to the QueG family.</text>
</comment>
<dbReference type="PANTHER" id="PTHR30002">
    <property type="entry name" value="EPOXYQUEUOSINE REDUCTASE"/>
    <property type="match status" value="1"/>
</dbReference>
<dbReference type="InterPro" id="IPR013542">
    <property type="entry name" value="QueG_DUF1730"/>
</dbReference>
<comment type="cofactor">
    <cofactor evidence="9">
        <name>[4Fe-4S] cluster</name>
        <dbReference type="ChEBI" id="CHEBI:49883"/>
    </cofactor>
    <text evidence="9">Binds 2 [4Fe-4S] clusters per monomer.</text>
</comment>
<dbReference type="PROSITE" id="PS51379">
    <property type="entry name" value="4FE4S_FER_2"/>
    <property type="match status" value="1"/>
</dbReference>
<keyword evidence="4 9" id="KW-0479">Metal-binding</keyword>
<feature type="binding site" evidence="9">
    <location>
        <position position="61"/>
    </location>
    <ligand>
        <name>cob(II)alamin</name>
        <dbReference type="ChEBI" id="CHEBI:16304"/>
    </ligand>
</feature>
<dbReference type="Pfam" id="PF13646">
    <property type="entry name" value="HEAT_2"/>
    <property type="match status" value="1"/>
</dbReference>
<dbReference type="GO" id="GO:0046872">
    <property type="term" value="F:metal ion binding"/>
    <property type="evidence" value="ECO:0007669"/>
    <property type="project" value="UniProtKB-KW"/>
</dbReference>
<dbReference type="FunFam" id="3.30.70.20:FF:000037">
    <property type="entry name" value="Epoxyqueuosine reductase"/>
    <property type="match status" value="1"/>
</dbReference>
<feature type="binding site" evidence="9">
    <location>
        <position position="242"/>
    </location>
    <ligand>
        <name>[4Fe-4S] cluster</name>
        <dbReference type="ChEBI" id="CHEBI:49883"/>
        <label>2</label>
    </ligand>
</feature>
<feature type="binding site" evidence="9">
    <location>
        <position position="189"/>
    </location>
    <ligand>
        <name>[4Fe-4S] cluster</name>
        <dbReference type="ChEBI" id="CHEBI:49883"/>
        <label>1</label>
    </ligand>
</feature>
<name>A0A538TMX9_UNCEI</name>
<evidence type="ECO:0000256" key="10">
    <source>
        <dbReference type="SAM" id="MobiDB-lite"/>
    </source>
</evidence>
<protein>
    <recommendedName>
        <fullName evidence="9">Epoxyqueuosine reductase</fullName>
        <ecNumber evidence="9">1.17.99.6</ecNumber>
    </recommendedName>
    <alternativeName>
        <fullName evidence="9">Queuosine biosynthesis protein QueG</fullName>
    </alternativeName>
</protein>